<reference evidence="2 3" key="1">
    <citation type="submission" date="2018-03" db="EMBL/GenBank/DDBJ databases">
        <title>Genomic Encyclopedia of Archaeal and Bacterial Type Strains, Phase II (KMG-II): from individual species to whole genera.</title>
        <authorList>
            <person name="Goeker M."/>
        </authorList>
    </citation>
    <scope>NUCLEOTIDE SEQUENCE [LARGE SCALE GENOMIC DNA]</scope>
    <source>
        <strain evidence="2 3">DSM 45348</strain>
    </source>
</reference>
<sequence>MQTTMPQPTRRAVLGGAAAVAATAVGGLALDAALAVPAAAAPAAAIDLVSADPIAHLLRRATFGPTPAALAEAAKLGVAGWLDRQLDPAGIADGELDALLGRLPLAGAGIATVRAKLPLHSYEAFGQLGRATVARAIWSNRQLFETTAAFWANHLHVAAPSGGVWDSRPDYDASVIRKFTFGRFADMLKASARHPSMLTYLDNRTSTKKQPNENYARELMELHTVGMIYSEADVKAAARLLSGMTVGSDGLYAYSAAKHATGAVSILGFSHANATAEGGEAAALAFLDHLATHPATAERIATKLCVRFVADEAPATLVARLAKIYLDNGTAVAPVLKALFTSPEFAAAVGRKVRTPFEDLAATVRALGLGPEAAGVAGLDALYNALVNAGNAPFRWAPPNGFPDVAAAWASPSAFLLRCNLHLNLATGWYPKQLTRPADLLKALVPVLPPTYGGLIDALAVRLTGTRLPADHVAAVLSVAGKLPTSPLTAKDTSVSGNLPYLIALVLDSPTFQLR</sequence>
<accession>A0A2T0SJA7</accession>
<feature type="chain" id="PRO_5015711007" evidence="1">
    <location>
        <begin position="41"/>
        <end position="515"/>
    </location>
</feature>
<dbReference type="AlphaFoldDB" id="A0A2T0SJA7"/>
<dbReference type="InterPro" id="IPR014917">
    <property type="entry name" value="DUF1800"/>
</dbReference>
<evidence type="ECO:0000256" key="1">
    <source>
        <dbReference type="SAM" id="SignalP"/>
    </source>
</evidence>
<dbReference type="Pfam" id="PF08811">
    <property type="entry name" value="DUF1800"/>
    <property type="match status" value="1"/>
</dbReference>
<protein>
    <submittedName>
        <fullName evidence="2">Uncharacterized protein (DUF1800 family)</fullName>
    </submittedName>
</protein>
<evidence type="ECO:0000313" key="3">
    <source>
        <dbReference type="Proteomes" id="UP000239209"/>
    </source>
</evidence>
<keyword evidence="3" id="KW-1185">Reference proteome</keyword>
<keyword evidence="1" id="KW-0732">Signal</keyword>
<proteinExistence type="predicted"/>
<dbReference type="Proteomes" id="UP000239209">
    <property type="component" value="Unassembled WGS sequence"/>
</dbReference>
<feature type="signal peptide" evidence="1">
    <location>
        <begin position="1"/>
        <end position="40"/>
    </location>
</feature>
<organism evidence="2 3">
    <name type="scientific">Pseudosporangium ferrugineum</name>
    <dbReference type="NCBI Taxonomy" id="439699"/>
    <lineage>
        <taxon>Bacteria</taxon>
        <taxon>Bacillati</taxon>
        <taxon>Actinomycetota</taxon>
        <taxon>Actinomycetes</taxon>
        <taxon>Micromonosporales</taxon>
        <taxon>Micromonosporaceae</taxon>
        <taxon>Pseudosporangium</taxon>
    </lineage>
</organism>
<dbReference type="PROSITE" id="PS51318">
    <property type="entry name" value="TAT"/>
    <property type="match status" value="1"/>
</dbReference>
<dbReference type="EMBL" id="PVZG01000001">
    <property type="protein sequence ID" value="PRY33485.1"/>
    <property type="molecule type" value="Genomic_DNA"/>
</dbReference>
<gene>
    <name evidence="2" type="ORF">CLV70_101648</name>
</gene>
<name>A0A2T0SJA7_9ACTN</name>
<evidence type="ECO:0000313" key="2">
    <source>
        <dbReference type="EMBL" id="PRY33485.1"/>
    </source>
</evidence>
<comment type="caution">
    <text evidence="2">The sequence shown here is derived from an EMBL/GenBank/DDBJ whole genome shotgun (WGS) entry which is preliminary data.</text>
</comment>
<dbReference type="InterPro" id="IPR006311">
    <property type="entry name" value="TAT_signal"/>
</dbReference>
<dbReference type="RefSeq" id="WP_170148560.1">
    <property type="nucleotide sequence ID" value="NZ_PVZG01000001.1"/>
</dbReference>